<evidence type="ECO:0000313" key="1">
    <source>
        <dbReference type="EMBL" id="SVA88513.1"/>
    </source>
</evidence>
<gene>
    <name evidence="1" type="ORF">METZ01_LOCUS141367</name>
</gene>
<dbReference type="AlphaFoldDB" id="A0A381ZIE2"/>
<sequence>MKTSMKSIKIKDLAQISGASVQEVEMALKKNPAIKFNYRLLTVDEQREVISKIQNKLIQNDLPVSGENDPTRWEVGWKVFILLFKDNRSWLWNCRQSIRLAEPFPRSFANRLRLDQKLSTNSGYHLTKCF</sequence>
<dbReference type="EMBL" id="UINC01021287">
    <property type="protein sequence ID" value="SVA88513.1"/>
    <property type="molecule type" value="Genomic_DNA"/>
</dbReference>
<name>A0A381ZIE2_9ZZZZ</name>
<organism evidence="1">
    <name type="scientific">marine metagenome</name>
    <dbReference type="NCBI Taxonomy" id="408172"/>
    <lineage>
        <taxon>unclassified sequences</taxon>
        <taxon>metagenomes</taxon>
        <taxon>ecological metagenomes</taxon>
    </lineage>
</organism>
<reference evidence="1" key="1">
    <citation type="submission" date="2018-05" db="EMBL/GenBank/DDBJ databases">
        <authorList>
            <person name="Lanie J.A."/>
            <person name="Ng W.-L."/>
            <person name="Kazmierczak K.M."/>
            <person name="Andrzejewski T.M."/>
            <person name="Davidsen T.M."/>
            <person name="Wayne K.J."/>
            <person name="Tettelin H."/>
            <person name="Glass J.I."/>
            <person name="Rusch D."/>
            <person name="Podicherti R."/>
            <person name="Tsui H.-C.T."/>
            <person name="Winkler M.E."/>
        </authorList>
    </citation>
    <scope>NUCLEOTIDE SEQUENCE</scope>
</reference>
<accession>A0A381ZIE2</accession>
<proteinExistence type="predicted"/>
<protein>
    <submittedName>
        <fullName evidence="1">Uncharacterized protein</fullName>
    </submittedName>
</protein>